<feature type="compositionally biased region" description="Polar residues" evidence="8">
    <location>
        <begin position="756"/>
        <end position="775"/>
    </location>
</feature>
<dbReference type="CDD" id="cd00201">
    <property type="entry name" value="WW"/>
    <property type="match status" value="2"/>
</dbReference>
<dbReference type="Pfam" id="PF00168">
    <property type="entry name" value="C2"/>
    <property type="match status" value="1"/>
</dbReference>
<feature type="compositionally biased region" description="Low complexity" evidence="8">
    <location>
        <begin position="873"/>
        <end position="889"/>
    </location>
</feature>
<dbReference type="InterPro" id="IPR035892">
    <property type="entry name" value="C2_domain_sf"/>
</dbReference>
<feature type="domain" description="WW" evidence="10">
    <location>
        <begin position="430"/>
        <end position="463"/>
    </location>
</feature>
<keyword evidence="4" id="KW-0808">Transferase</keyword>
<evidence type="ECO:0000256" key="2">
    <source>
        <dbReference type="ARBA" id="ARBA00004906"/>
    </source>
</evidence>
<feature type="compositionally biased region" description="Low complexity" evidence="8">
    <location>
        <begin position="376"/>
        <end position="404"/>
    </location>
</feature>
<evidence type="ECO:0000256" key="8">
    <source>
        <dbReference type="SAM" id="MobiDB-lite"/>
    </source>
</evidence>
<feature type="domain" description="WW" evidence="10">
    <location>
        <begin position="1031"/>
        <end position="1064"/>
    </location>
</feature>
<feature type="compositionally biased region" description="Polar residues" evidence="8">
    <location>
        <begin position="703"/>
        <end position="723"/>
    </location>
</feature>
<feature type="region of interest" description="Disordered" evidence="8">
    <location>
        <begin position="520"/>
        <end position="1019"/>
    </location>
</feature>
<dbReference type="STRING" id="946362.F2UAK9"/>
<feature type="region of interest" description="Disordered" evidence="8">
    <location>
        <begin position="167"/>
        <end position="418"/>
    </location>
</feature>
<dbReference type="KEGG" id="sre:PTSG_12263"/>
<dbReference type="RefSeq" id="XP_004993707.1">
    <property type="nucleotide sequence ID" value="XM_004993650.1"/>
</dbReference>
<feature type="compositionally biased region" description="Basic residues" evidence="8">
    <location>
        <begin position="586"/>
        <end position="601"/>
    </location>
</feature>
<dbReference type="Pfam" id="PF00397">
    <property type="entry name" value="WW"/>
    <property type="match status" value="2"/>
</dbReference>
<dbReference type="InterPro" id="IPR001202">
    <property type="entry name" value="WW_dom"/>
</dbReference>
<dbReference type="FunFam" id="3.90.1750.10:FF:000079">
    <property type="entry name" value="E3 ubiquitin-protein ligase"/>
    <property type="match status" value="1"/>
</dbReference>
<dbReference type="Gene3D" id="2.60.40.150">
    <property type="entry name" value="C2 domain"/>
    <property type="match status" value="1"/>
</dbReference>
<dbReference type="InParanoid" id="F2UAK9"/>
<dbReference type="PANTHER" id="PTHR11254">
    <property type="entry name" value="HECT DOMAIN UBIQUITIN-PROTEIN LIGASE"/>
    <property type="match status" value="1"/>
</dbReference>
<dbReference type="Pfam" id="PF00632">
    <property type="entry name" value="HECT"/>
    <property type="match status" value="1"/>
</dbReference>
<dbReference type="Proteomes" id="UP000007799">
    <property type="component" value="Unassembled WGS sequence"/>
</dbReference>
<dbReference type="OrthoDB" id="8068875at2759"/>
<feature type="compositionally biased region" description="Basic residues" evidence="8">
    <location>
        <begin position="263"/>
        <end position="289"/>
    </location>
</feature>
<dbReference type="GO" id="GO:0061630">
    <property type="term" value="F:ubiquitin protein ligase activity"/>
    <property type="evidence" value="ECO:0007669"/>
    <property type="project" value="UniProtKB-EC"/>
</dbReference>
<dbReference type="InterPro" id="IPR050409">
    <property type="entry name" value="E3_ubiq-protein_ligase"/>
</dbReference>
<dbReference type="Gene3D" id="2.20.70.10">
    <property type="match status" value="1"/>
</dbReference>
<dbReference type="GO" id="GO:0005737">
    <property type="term" value="C:cytoplasm"/>
    <property type="evidence" value="ECO:0007669"/>
    <property type="project" value="TreeGrafter"/>
</dbReference>
<dbReference type="UniPathway" id="UPA00143"/>
<feature type="domain" description="C2" evidence="9">
    <location>
        <begin position="1"/>
        <end position="109"/>
    </location>
</feature>
<evidence type="ECO:0000259" key="11">
    <source>
        <dbReference type="PROSITE" id="PS50237"/>
    </source>
</evidence>
<keyword evidence="5" id="KW-0677">Repeat</keyword>
<dbReference type="PROSITE" id="PS50020">
    <property type="entry name" value="WW_DOMAIN_2"/>
    <property type="match status" value="2"/>
</dbReference>
<dbReference type="SUPFAM" id="SSF56204">
    <property type="entry name" value="Hect, E3 ligase catalytic domain"/>
    <property type="match status" value="1"/>
</dbReference>
<feature type="compositionally biased region" description="Low complexity" evidence="8">
    <location>
        <begin position="298"/>
        <end position="319"/>
    </location>
</feature>
<dbReference type="SUPFAM" id="SSF49562">
    <property type="entry name" value="C2 domain (Calcium/lipid-binding domain, CaLB)"/>
    <property type="match status" value="1"/>
</dbReference>
<dbReference type="PROSITE" id="PS01159">
    <property type="entry name" value="WW_DOMAIN_1"/>
    <property type="match status" value="2"/>
</dbReference>
<feature type="compositionally biased region" description="Pro residues" evidence="8">
    <location>
        <begin position="990"/>
        <end position="1000"/>
    </location>
</feature>
<feature type="compositionally biased region" description="Polar residues" evidence="8">
    <location>
        <begin position="243"/>
        <end position="262"/>
    </location>
</feature>
<dbReference type="PANTHER" id="PTHR11254:SF395">
    <property type="entry name" value="E3 UBIQUITIN-PROTEIN LIGASE SMURF1"/>
    <property type="match status" value="1"/>
</dbReference>
<sequence length="1479" mass="162290">MDGKLRISVTVVSAIGLRKTDFFGTPDPFFLIECGGVKYEGKPAKKTLSPVWNQTFRFDVKPHWTLVLQVFNWRKYMKKEKSGAMGSLHLGLEFLPQLVQAGGALCESFPLQSESSSNASCGHVFINFEVLNMQSPSGGRTRSNQQVQAPKPRLLRAASIEAQMLAEAGRDAARSGRGQRYTATSGRSGRRSGPAASTTTSPQTPTTPTTAPASGQRHRSESAGADVFLSSSPSRRHRSTSHAVSASRTPHTSQASPHTSRSPPRHTRAQAHAHAISHAHAHAQSRTRTRGSATQSPAASDTTATRAGSSGATGAVQRLRSSDRGGRRSPRGSVGGSGTGRTDAPASASSSARSSARRVGGGDGQGSVDSDRDGVVRQTSRANNSARSRSSAGSGASSSRNPNTRLRHRRRQLPEHRRSQHLEILKLLREPLPPGWEARLAPSGQVYYANHVTRTTQWKRPEHDAAEDTASVNMSDTSALEDYERRSILMEDVDQLGLDEEGFGFPGIDEESTTDLFEDEDVLPSGESTPTHQHQQQRQHRQLSGGARAHGSPRSIHAAVTSTPLRTRLREVERDAQDEGRQQQQRQRHRRASGSRERGRRSGGGGDAPDEARTPAQQQQQQSRQHQRRMMEMIESSDVVTPRGYGAMTLATASSDRTSESISPVSGSLSTQRRVSSSNDASTAAASTTTTTATAGSAHATSLPASTSNLQRHQRRTTASSSALPAHTRTSRTPSASSPLASSSPTRQVREREGSPVTSAQQQRHAYDSQVSAAPSSRLHVRADSALQRETSPARLQRQQQQQQRQQRQQQQSSASAGVGDAVVSRSQHAENRPRTSSQTRPRPHADEQQQQQQQQQQRRRPQPHSPSRRHPPATTASSSPSLSVAVSAREGNHSSRARQAAGPVDVDSGAVQPTTAMTAGAATTTSGTGATATAATPEAQVGAEGTAGSGELARGVDGNRGAVHTSDDATRDSDVEDIGGGDGSDRPARTPPPPSPPPGQRQRQRSAHTPESPNPLHRHWSEYVVEEGLGEFPLGWEQRFTATGVVYYVDHINRTTTFEDPRLAVQERRRQEALTHEAQLPRYKRDLRRKLLKLRHLFAYIRQKDATRYGEVVDGQHRVKPVDICVSRDNIFEDSFRIIMRMTPPQLRARLNIAFFGEDALDYGGVAREWFFLLSKQMLNPYYGLFQYSSSDAQLLEISPNSSINPDHLSYFKFIGRVLGLAVCHGHYVDGAFVMSLYKLLLGKDVGLSDMEVVDETFFNSLRWMLKNNITGVLFNTFEDEFEAFGMLETVELKPGGSSIPVTEENKREYVQLIVHHRLLRGIEEQVQALREGFNDIVPPAWLEMFDERELELILCGLGNIDVKDWADNAEYRHCDSSHQVVKWFWQIVESFDAEMRARVLQFVTGTSRVPVTGFRDLRGSQGPKKFTIEIVPSASCTSLPKAHTCFNRIDLPLYQTFDDMETKLLQAVENSIGFGIE</sequence>
<dbReference type="GO" id="GO:0016567">
    <property type="term" value="P:protein ubiquitination"/>
    <property type="evidence" value="ECO:0007669"/>
    <property type="project" value="UniProtKB-UniPathway"/>
</dbReference>
<evidence type="ECO:0000313" key="13">
    <source>
        <dbReference type="Proteomes" id="UP000007799"/>
    </source>
</evidence>
<evidence type="ECO:0000256" key="5">
    <source>
        <dbReference type="ARBA" id="ARBA00022737"/>
    </source>
</evidence>
<dbReference type="InterPro" id="IPR000569">
    <property type="entry name" value="HECT_dom"/>
</dbReference>
<dbReference type="OMA" id="ISANSCY"/>
<evidence type="ECO:0000256" key="7">
    <source>
        <dbReference type="PROSITE-ProRule" id="PRU00104"/>
    </source>
</evidence>
<dbReference type="GeneID" id="16074286"/>
<feature type="compositionally biased region" description="Low complexity" evidence="8">
    <location>
        <begin position="915"/>
        <end position="937"/>
    </location>
</feature>
<feature type="compositionally biased region" description="Basic residues" evidence="8">
    <location>
        <begin position="858"/>
        <end position="872"/>
    </location>
</feature>
<dbReference type="InterPro" id="IPR036020">
    <property type="entry name" value="WW_dom_sf"/>
</dbReference>
<dbReference type="Gene3D" id="3.30.2410.10">
    <property type="entry name" value="Hect, E3 ligase catalytic domain"/>
    <property type="match status" value="1"/>
</dbReference>
<dbReference type="FunCoup" id="F2UAK9">
    <property type="interactions" value="1392"/>
</dbReference>
<dbReference type="eggNOG" id="KOG0940">
    <property type="taxonomic scope" value="Eukaryota"/>
</dbReference>
<feature type="compositionally biased region" description="Polar residues" evidence="8">
    <location>
        <begin position="651"/>
        <end position="675"/>
    </location>
</feature>
<feature type="compositionally biased region" description="Basic and acidic residues" evidence="8">
    <location>
        <begin position="568"/>
        <end position="581"/>
    </location>
</feature>
<dbReference type="EMBL" id="GL832966">
    <property type="protein sequence ID" value="EGD73425.1"/>
    <property type="molecule type" value="Genomic_DNA"/>
</dbReference>
<comment type="catalytic activity">
    <reaction evidence="1">
        <text>S-ubiquitinyl-[E2 ubiquitin-conjugating enzyme]-L-cysteine + [acceptor protein]-L-lysine = [E2 ubiquitin-conjugating enzyme]-L-cysteine + N(6)-ubiquitinyl-[acceptor protein]-L-lysine.</text>
        <dbReference type="EC" id="2.3.2.26"/>
    </reaction>
</comment>
<dbReference type="GO" id="GO:0043161">
    <property type="term" value="P:proteasome-mediated ubiquitin-dependent protein catabolic process"/>
    <property type="evidence" value="ECO:0007669"/>
    <property type="project" value="TreeGrafter"/>
</dbReference>
<dbReference type="EC" id="2.3.2.26" evidence="3"/>
<evidence type="ECO:0000259" key="10">
    <source>
        <dbReference type="PROSITE" id="PS50020"/>
    </source>
</evidence>
<dbReference type="FunFam" id="3.30.2410.10:FF:000001">
    <property type="entry name" value="E3 ubiquitin-protein ligase NEDD4-like"/>
    <property type="match status" value="1"/>
</dbReference>
<dbReference type="SMART" id="SM00119">
    <property type="entry name" value="HECTc"/>
    <property type="match status" value="1"/>
</dbReference>
<comment type="pathway">
    <text evidence="2">Protein modification; protein ubiquitination.</text>
</comment>
<feature type="compositionally biased region" description="Low complexity" evidence="8">
    <location>
        <begin position="726"/>
        <end position="747"/>
    </location>
</feature>
<dbReference type="SMART" id="SM00456">
    <property type="entry name" value="WW"/>
    <property type="match status" value="2"/>
</dbReference>
<name>F2UAK9_SALR5</name>
<dbReference type="Gene3D" id="3.30.2160.10">
    <property type="entry name" value="Hect, E3 ligase catalytic domain"/>
    <property type="match status" value="1"/>
</dbReference>
<reference evidence="12" key="1">
    <citation type="submission" date="2009-08" db="EMBL/GenBank/DDBJ databases">
        <title>Annotation of Salpingoeca rosetta.</title>
        <authorList>
            <consortium name="The Broad Institute Genome Sequencing Platform"/>
            <person name="Russ C."/>
            <person name="Cuomo C."/>
            <person name="Burger G."/>
            <person name="Gray M.W."/>
            <person name="Holland P.W.H."/>
            <person name="King N."/>
            <person name="Lang F.B.F."/>
            <person name="Roger A.J."/>
            <person name="Ruiz-Trillo I."/>
            <person name="Young S.K."/>
            <person name="Zeng Q."/>
            <person name="Gargeya S."/>
            <person name="Alvarado L."/>
            <person name="Berlin A."/>
            <person name="Chapman S.B."/>
            <person name="Chen Z."/>
            <person name="Freedman E."/>
            <person name="Gellesch M."/>
            <person name="Goldberg J."/>
            <person name="Griggs A."/>
            <person name="Gujja S."/>
            <person name="Heilman E."/>
            <person name="Heiman D."/>
            <person name="Howarth C."/>
            <person name="Mehta T."/>
            <person name="Neiman D."/>
            <person name="Pearson M."/>
            <person name="Roberts A."/>
            <person name="Saif S."/>
            <person name="Shea T."/>
            <person name="Shenoy N."/>
            <person name="Sisk P."/>
            <person name="Stolte C."/>
            <person name="Sykes S."/>
            <person name="White J."/>
            <person name="Yandava C."/>
            <person name="Haas B."/>
            <person name="Nusbaum C."/>
            <person name="Birren B."/>
        </authorList>
    </citation>
    <scope>NUCLEOTIDE SEQUENCE [LARGE SCALE GENOMIC DNA]</scope>
    <source>
        <strain evidence="12">ATCC 50818</strain>
    </source>
</reference>
<keyword evidence="6 7" id="KW-0833">Ubl conjugation pathway</keyword>
<protein>
    <recommendedName>
        <fullName evidence="3">HECT-type E3 ubiquitin transferase</fullName>
        <ecNumber evidence="3">2.3.2.26</ecNumber>
    </recommendedName>
</protein>
<keyword evidence="13" id="KW-1185">Reference proteome</keyword>
<dbReference type="SMART" id="SM00239">
    <property type="entry name" value="C2"/>
    <property type="match status" value="1"/>
</dbReference>
<feature type="compositionally biased region" description="Low complexity" evidence="8">
    <location>
        <begin position="797"/>
        <end position="812"/>
    </location>
</feature>
<dbReference type="PROSITE" id="PS50004">
    <property type="entry name" value="C2"/>
    <property type="match status" value="1"/>
</dbReference>
<evidence type="ECO:0000259" key="9">
    <source>
        <dbReference type="PROSITE" id="PS50004"/>
    </source>
</evidence>
<dbReference type="InterPro" id="IPR000008">
    <property type="entry name" value="C2_dom"/>
</dbReference>
<evidence type="ECO:0000256" key="6">
    <source>
        <dbReference type="ARBA" id="ARBA00022786"/>
    </source>
</evidence>
<dbReference type="SUPFAM" id="SSF51045">
    <property type="entry name" value="WW domain"/>
    <property type="match status" value="2"/>
</dbReference>
<organism evidence="13">
    <name type="scientific">Salpingoeca rosetta (strain ATCC 50818 / BSB-021)</name>
    <dbReference type="NCBI Taxonomy" id="946362"/>
    <lineage>
        <taxon>Eukaryota</taxon>
        <taxon>Choanoflagellata</taxon>
        <taxon>Craspedida</taxon>
        <taxon>Salpingoecidae</taxon>
        <taxon>Salpingoeca</taxon>
    </lineage>
</organism>
<proteinExistence type="predicted"/>
<dbReference type="CDD" id="cd00078">
    <property type="entry name" value="HECTc"/>
    <property type="match status" value="1"/>
</dbReference>
<dbReference type="InterPro" id="IPR035983">
    <property type="entry name" value="Hect_E3_ubiquitin_ligase"/>
</dbReference>
<gene>
    <name evidence="12" type="ORF">PTSG_12263</name>
</gene>
<feature type="compositionally biased region" description="Low complexity" evidence="8">
    <location>
        <begin position="346"/>
        <end position="358"/>
    </location>
</feature>
<evidence type="ECO:0000256" key="1">
    <source>
        <dbReference type="ARBA" id="ARBA00000885"/>
    </source>
</evidence>
<evidence type="ECO:0000256" key="4">
    <source>
        <dbReference type="ARBA" id="ARBA00022679"/>
    </source>
</evidence>
<dbReference type="FunFam" id="3.30.2160.10:FF:000001">
    <property type="entry name" value="E3 ubiquitin-protein ligase NEDD4-like"/>
    <property type="match status" value="1"/>
</dbReference>
<evidence type="ECO:0000256" key="3">
    <source>
        <dbReference type="ARBA" id="ARBA00012485"/>
    </source>
</evidence>
<evidence type="ECO:0000313" key="12">
    <source>
        <dbReference type="EMBL" id="EGD73425.1"/>
    </source>
</evidence>
<dbReference type="Gene3D" id="3.90.1750.10">
    <property type="entry name" value="Hect, E3 ligase catalytic domains"/>
    <property type="match status" value="1"/>
</dbReference>
<feature type="domain" description="HECT" evidence="11">
    <location>
        <begin position="1144"/>
        <end position="1479"/>
    </location>
</feature>
<accession>F2UAK9</accession>
<feature type="active site" description="Glycyl thioester intermediate" evidence="7">
    <location>
        <position position="1447"/>
    </location>
</feature>
<feature type="compositionally biased region" description="Low complexity" evidence="8">
    <location>
        <begin position="676"/>
        <end position="702"/>
    </location>
</feature>
<dbReference type="PROSITE" id="PS50237">
    <property type="entry name" value="HECT"/>
    <property type="match status" value="1"/>
</dbReference>
<feature type="compositionally biased region" description="Low complexity" evidence="8">
    <location>
        <begin position="192"/>
        <end position="215"/>
    </location>
</feature>